<gene>
    <name evidence="1" type="ORF">G4O60_004973</name>
    <name evidence="2" type="ORF">G4O60_005126</name>
</gene>
<evidence type="ECO:0000313" key="1">
    <source>
        <dbReference type="EMBL" id="HAE7212712.1"/>
    </source>
</evidence>
<name>A0A735WZ29_SALTM</name>
<dbReference type="EMBL" id="DAASVO010000080">
    <property type="protein sequence ID" value="HAE7212844.1"/>
    <property type="molecule type" value="Genomic_DNA"/>
</dbReference>
<dbReference type="AlphaFoldDB" id="A0A735WZ29"/>
<accession>A0A735WZ29</accession>
<evidence type="ECO:0000313" key="2">
    <source>
        <dbReference type="EMBL" id="HAE7212844.1"/>
    </source>
</evidence>
<reference evidence="1" key="2">
    <citation type="submission" date="2018-07" db="EMBL/GenBank/DDBJ databases">
        <authorList>
            <consortium name="NCBI Pathogen Detection Project"/>
        </authorList>
    </citation>
    <scope>NUCLEOTIDE SEQUENCE</scope>
    <source>
        <strain evidence="1">2011-60-312-1</strain>
    </source>
</reference>
<evidence type="ECO:0008006" key="3">
    <source>
        <dbReference type="Google" id="ProtNLM"/>
    </source>
</evidence>
<sequence>PGRVGIHGRDFYRNGRTLLGGTSENGIYGHSRFCNTDFDDKLACLNLSGV</sequence>
<reference evidence="1" key="1">
    <citation type="journal article" date="2018" name="Genome Biol.">
        <title>SKESA: strategic k-mer extension for scrupulous assemblies.</title>
        <authorList>
            <person name="Souvorov A."/>
            <person name="Agarwala R."/>
            <person name="Lipman D.J."/>
        </authorList>
    </citation>
    <scope>NUCLEOTIDE SEQUENCE</scope>
    <source>
        <strain evidence="1">2011-60-312-1</strain>
    </source>
</reference>
<proteinExistence type="predicted"/>
<protein>
    <recommendedName>
        <fullName evidence="3">DUF4102 domain-containing protein</fullName>
    </recommendedName>
</protein>
<comment type="caution">
    <text evidence="1">The sequence shown here is derived from an EMBL/GenBank/DDBJ whole genome shotgun (WGS) entry which is preliminary data.</text>
</comment>
<feature type="non-terminal residue" evidence="1">
    <location>
        <position position="1"/>
    </location>
</feature>
<organism evidence="1">
    <name type="scientific">Salmonella typhimurium</name>
    <dbReference type="NCBI Taxonomy" id="90371"/>
    <lineage>
        <taxon>Bacteria</taxon>
        <taxon>Pseudomonadati</taxon>
        <taxon>Pseudomonadota</taxon>
        <taxon>Gammaproteobacteria</taxon>
        <taxon>Enterobacterales</taxon>
        <taxon>Enterobacteriaceae</taxon>
        <taxon>Salmonella</taxon>
    </lineage>
</organism>
<dbReference type="EMBL" id="DAASVO010000047">
    <property type="protein sequence ID" value="HAE7212712.1"/>
    <property type="molecule type" value="Genomic_DNA"/>
</dbReference>